<evidence type="ECO:0000313" key="2">
    <source>
        <dbReference type="EMBL" id="AQG78052.1"/>
    </source>
</evidence>
<reference evidence="2 3" key="1">
    <citation type="submission" date="2016-01" db="EMBL/GenBank/DDBJ databases">
        <authorList>
            <person name="Oliw E.H."/>
        </authorList>
    </citation>
    <scope>NUCLEOTIDE SEQUENCE [LARGE SCALE GENOMIC DNA]</scope>
    <source>
        <strain evidence="2 3">DY10</strain>
    </source>
</reference>
<protein>
    <submittedName>
        <fullName evidence="2">tRNA threonylcarbamoyladenosine biosynthesis protein TsaB</fullName>
    </submittedName>
</protein>
<dbReference type="STRING" id="1178516.AWR27_01015"/>
<dbReference type="OrthoDB" id="9784166at2"/>
<dbReference type="GO" id="GO:0002949">
    <property type="term" value="P:tRNA threonylcarbamoyladenosine modification"/>
    <property type="evidence" value="ECO:0007669"/>
    <property type="project" value="InterPro"/>
</dbReference>
<organism evidence="2 3">
    <name type="scientific">Spirosoma montaniterrae</name>
    <dbReference type="NCBI Taxonomy" id="1178516"/>
    <lineage>
        <taxon>Bacteria</taxon>
        <taxon>Pseudomonadati</taxon>
        <taxon>Bacteroidota</taxon>
        <taxon>Cytophagia</taxon>
        <taxon>Cytophagales</taxon>
        <taxon>Cytophagaceae</taxon>
        <taxon>Spirosoma</taxon>
    </lineage>
</organism>
<dbReference type="InterPro" id="IPR022496">
    <property type="entry name" value="T6A_TsaB"/>
</dbReference>
<dbReference type="EMBL" id="CP014263">
    <property type="protein sequence ID" value="AQG78052.1"/>
    <property type="molecule type" value="Genomic_DNA"/>
</dbReference>
<dbReference type="InterPro" id="IPR000905">
    <property type="entry name" value="Gcp-like_dom"/>
</dbReference>
<dbReference type="KEGG" id="smon:AWR27_01015"/>
<name>A0A1P9WRP9_9BACT</name>
<keyword evidence="3" id="KW-1185">Reference proteome</keyword>
<dbReference type="NCBIfam" id="TIGR03725">
    <property type="entry name" value="T6A_YeaZ"/>
    <property type="match status" value="1"/>
</dbReference>
<dbReference type="Gene3D" id="3.30.420.40">
    <property type="match status" value="2"/>
</dbReference>
<dbReference type="PANTHER" id="PTHR11735:SF11">
    <property type="entry name" value="TRNA THREONYLCARBAMOYLADENOSINE BIOSYNTHESIS PROTEIN TSAB"/>
    <property type="match status" value="1"/>
</dbReference>
<dbReference type="GO" id="GO:0005829">
    <property type="term" value="C:cytosol"/>
    <property type="evidence" value="ECO:0007669"/>
    <property type="project" value="TreeGrafter"/>
</dbReference>
<accession>A0A1P9WRP9</accession>
<sequence length="237" mass="25815">MILSIDTSTTVCSVALHEGDKLLGCYELYTERTSAAMLTTLIDNVVRHTGHELSALDAIAVAKGPGSYTGLRIGVSTAKGLCFALDKPLLAINTLQALTEQVRLLPHPQPLPLKQGEGGFYCPMIDARRMEVYCAMYDADGREVQPTSAQIIDEQSFAEWLERGSVLFFGDGAAKCRPVLGNHPNAQFLDQVVQPSARTVGALASVAFAEGRFENVATFEPYYLKEFMTTVPKRLVV</sequence>
<evidence type="ECO:0000313" key="3">
    <source>
        <dbReference type="Proteomes" id="UP000187941"/>
    </source>
</evidence>
<dbReference type="Proteomes" id="UP000187941">
    <property type="component" value="Chromosome"/>
</dbReference>
<dbReference type="AlphaFoldDB" id="A0A1P9WRP9"/>
<dbReference type="InterPro" id="IPR043129">
    <property type="entry name" value="ATPase_NBD"/>
</dbReference>
<dbReference type="CDD" id="cd24032">
    <property type="entry name" value="ASKHA_NBD_TsaB"/>
    <property type="match status" value="1"/>
</dbReference>
<gene>
    <name evidence="2" type="ORF">AWR27_01015</name>
</gene>
<proteinExistence type="predicted"/>
<dbReference type="Pfam" id="PF00814">
    <property type="entry name" value="TsaD"/>
    <property type="match status" value="1"/>
</dbReference>
<evidence type="ECO:0000259" key="1">
    <source>
        <dbReference type="Pfam" id="PF00814"/>
    </source>
</evidence>
<dbReference type="PANTHER" id="PTHR11735">
    <property type="entry name" value="TRNA N6-ADENOSINE THREONYLCARBAMOYLTRANSFERASE"/>
    <property type="match status" value="1"/>
</dbReference>
<feature type="domain" description="Gcp-like" evidence="1">
    <location>
        <begin position="31"/>
        <end position="153"/>
    </location>
</feature>
<dbReference type="RefSeq" id="WP_077129476.1">
    <property type="nucleotide sequence ID" value="NZ_CP014263.1"/>
</dbReference>
<dbReference type="SUPFAM" id="SSF53067">
    <property type="entry name" value="Actin-like ATPase domain"/>
    <property type="match status" value="2"/>
</dbReference>